<name>A0ABN9RNI7_9DINO</name>
<keyword evidence="3" id="KW-1185">Reference proteome</keyword>
<evidence type="ECO:0000313" key="2">
    <source>
        <dbReference type="EMBL" id="CAK0820767.1"/>
    </source>
</evidence>
<feature type="transmembrane region" description="Helical" evidence="1">
    <location>
        <begin position="70"/>
        <end position="95"/>
    </location>
</feature>
<keyword evidence="1" id="KW-0812">Transmembrane</keyword>
<dbReference type="EMBL" id="CAUYUJ010007446">
    <property type="protein sequence ID" value="CAK0820767.1"/>
    <property type="molecule type" value="Genomic_DNA"/>
</dbReference>
<evidence type="ECO:0008006" key="4">
    <source>
        <dbReference type="Google" id="ProtNLM"/>
    </source>
</evidence>
<organism evidence="2 3">
    <name type="scientific">Prorocentrum cordatum</name>
    <dbReference type="NCBI Taxonomy" id="2364126"/>
    <lineage>
        <taxon>Eukaryota</taxon>
        <taxon>Sar</taxon>
        <taxon>Alveolata</taxon>
        <taxon>Dinophyceae</taxon>
        <taxon>Prorocentrales</taxon>
        <taxon>Prorocentraceae</taxon>
        <taxon>Prorocentrum</taxon>
    </lineage>
</organism>
<proteinExistence type="predicted"/>
<keyword evidence="1" id="KW-0472">Membrane</keyword>
<evidence type="ECO:0000313" key="3">
    <source>
        <dbReference type="Proteomes" id="UP001189429"/>
    </source>
</evidence>
<protein>
    <recommendedName>
        <fullName evidence="4">Solute carrier family 40 protein</fullName>
    </recommendedName>
</protein>
<keyword evidence="1" id="KW-1133">Transmembrane helix</keyword>
<comment type="caution">
    <text evidence="2">The sequence shown here is derived from an EMBL/GenBank/DDBJ whole genome shotgun (WGS) entry which is preliminary data.</text>
</comment>
<accession>A0ABN9RNI7</accession>
<reference evidence="2" key="1">
    <citation type="submission" date="2023-10" db="EMBL/GenBank/DDBJ databases">
        <authorList>
            <person name="Chen Y."/>
            <person name="Shah S."/>
            <person name="Dougan E. K."/>
            <person name="Thang M."/>
            <person name="Chan C."/>
        </authorList>
    </citation>
    <scope>NUCLEOTIDE SEQUENCE [LARGE SCALE GENOMIC DNA]</scope>
</reference>
<evidence type="ECO:0000256" key="1">
    <source>
        <dbReference type="SAM" id="Phobius"/>
    </source>
</evidence>
<gene>
    <name evidence="2" type="ORF">PCOR1329_LOCUS22323</name>
</gene>
<dbReference type="Proteomes" id="UP001189429">
    <property type="component" value="Unassembled WGS sequence"/>
</dbReference>
<sequence>MGVKTVKHRKSTASQRIIAWPLGPQSLALVAISDAGGPGSAERGGPRRGWLIGAADAEIRSDRTVGSGRFWFAVWMVACTAVAGLVQEVVGPYVFFYE</sequence>